<dbReference type="GO" id="GO:0016887">
    <property type="term" value="F:ATP hydrolysis activity"/>
    <property type="evidence" value="ECO:0007669"/>
    <property type="project" value="InterPro"/>
</dbReference>
<feature type="transmembrane region" description="Helical" evidence="10">
    <location>
        <begin position="61"/>
        <end position="79"/>
    </location>
</feature>
<keyword evidence="2" id="KW-0813">Transport</keyword>
<dbReference type="Pfam" id="PF00664">
    <property type="entry name" value="ABC_membrane"/>
    <property type="match status" value="1"/>
</dbReference>
<name>A0A172RXM1_9ACTN</name>
<dbReference type="STRING" id="79604.AAY81_03865"/>
<comment type="subcellular location">
    <subcellularLocation>
        <location evidence="1">Cell inner membrane</location>
        <topology evidence="1">Multi-pass membrane protein</topology>
    </subcellularLocation>
</comment>
<dbReference type="FunFam" id="3.40.50.300:FF:000221">
    <property type="entry name" value="Multidrug ABC transporter ATP-binding protein"/>
    <property type="match status" value="1"/>
</dbReference>
<keyword evidence="8 10" id="KW-0472">Membrane</keyword>
<dbReference type="EMBL" id="FOEC01000018">
    <property type="protein sequence ID" value="SEP01045.1"/>
    <property type="molecule type" value="Genomic_DNA"/>
</dbReference>
<feature type="transmembrane region" description="Helical" evidence="10">
    <location>
        <begin position="279"/>
        <end position="297"/>
    </location>
</feature>
<evidence type="ECO:0000256" key="6">
    <source>
        <dbReference type="ARBA" id="ARBA00022840"/>
    </source>
</evidence>
<dbReference type="InterPro" id="IPR017871">
    <property type="entry name" value="ABC_transporter-like_CS"/>
</dbReference>
<dbReference type="OrthoDB" id="9806127at2"/>
<protein>
    <submittedName>
        <fullName evidence="13">ATP-binding cassette, subfamily B</fullName>
    </submittedName>
</protein>
<feature type="transmembrane region" description="Helical" evidence="10">
    <location>
        <begin position="165"/>
        <end position="183"/>
    </location>
</feature>
<feature type="transmembrane region" description="Helical" evidence="10">
    <location>
        <begin position="255"/>
        <end position="273"/>
    </location>
</feature>
<dbReference type="GO" id="GO:0005886">
    <property type="term" value="C:plasma membrane"/>
    <property type="evidence" value="ECO:0007669"/>
    <property type="project" value="UniProtKB-SubCell"/>
</dbReference>
<dbReference type="GO" id="GO:0140359">
    <property type="term" value="F:ABC-type transporter activity"/>
    <property type="evidence" value="ECO:0007669"/>
    <property type="project" value="InterPro"/>
</dbReference>
<keyword evidence="7 10" id="KW-1133">Transmembrane helix</keyword>
<dbReference type="InterPro" id="IPR039421">
    <property type="entry name" value="Type_1_exporter"/>
</dbReference>
<dbReference type="RefSeq" id="WP_066661585.1">
    <property type="nucleotide sequence ID" value="NZ_CP011402.1"/>
</dbReference>
<keyword evidence="5" id="KW-0547">Nucleotide-binding</keyword>
<dbReference type="InterPro" id="IPR036640">
    <property type="entry name" value="ABC1_TM_sf"/>
</dbReference>
<dbReference type="PATRIC" id="fig|79604.3.peg.786"/>
<dbReference type="AlphaFoldDB" id="A0A172RXM1"/>
<dbReference type="SMART" id="SM00382">
    <property type="entry name" value="AAA"/>
    <property type="match status" value="1"/>
</dbReference>
<dbReference type="KEGG" id="ddt:AAY81_03865"/>
<dbReference type="InterPro" id="IPR011527">
    <property type="entry name" value="ABC1_TM_dom"/>
</dbReference>
<keyword evidence="4 10" id="KW-0812">Transmembrane</keyword>
<feature type="domain" description="ABC transmembrane type-1" evidence="12">
    <location>
        <begin position="21"/>
        <end position="308"/>
    </location>
</feature>
<keyword evidence="3" id="KW-1003">Cell membrane</keyword>
<feature type="transmembrane region" description="Helical" evidence="10">
    <location>
        <begin position="20"/>
        <end position="41"/>
    </location>
</feature>
<dbReference type="SUPFAM" id="SSF90123">
    <property type="entry name" value="ABC transporter transmembrane region"/>
    <property type="match status" value="1"/>
</dbReference>
<evidence type="ECO:0000256" key="9">
    <source>
        <dbReference type="ARBA" id="ARBA00023455"/>
    </source>
</evidence>
<proteinExistence type="inferred from homology"/>
<evidence type="ECO:0000256" key="5">
    <source>
        <dbReference type="ARBA" id="ARBA00022741"/>
    </source>
</evidence>
<keyword evidence="6 13" id="KW-0067">ATP-binding</keyword>
<dbReference type="Gene3D" id="1.20.1560.10">
    <property type="entry name" value="ABC transporter type 1, transmembrane domain"/>
    <property type="match status" value="1"/>
</dbReference>
<dbReference type="InterPro" id="IPR027417">
    <property type="entry name" value="P-loop_NTPase"/>
</dbReference>
<keyword evidence="14" id="KW-1185">Reference proteome</keyword>
<evidence type="ECO:0000313" key="13">
    <source>
        <dbReference type="EMBL" id="SEP01045.1"/>
    </source>
</evidence>
<dbReference type="InterPro" id="IPR003593">
    <property type="entry name" value="AAA+_ATPase"/>
</dbReference>
<reference evidence="14" key="1">
    <citation type="submission" date="2016-10" db="EMBL/GenBank/DDBJ databases">
        <authorList>
            <person name="Varghese N."/>
        </authorList>
    </citation>
    <scope>NUCLEOTIDE SEQUENCE [LARGE SCALE GENOMIC DNA]</scope>
    <source>
        <strain evidence="14">DSM 21843</strain>
    </source>
</reference>
<evidence type="ECO:0000256" key="10">
    <source>
        <dbReference type="SAM" id="Phobius"/>
    </source>
</evidence>
<evidence type="ECO:0000256" key="4">
    <source>
        <dbReference type="ARBA" id="ARBA00022692"/>
    </source>
</evidence>
<dbReference type="PROSITE" id="PS00211">
    <property type="entry name" value="ABC_TRANSPORTER_1"/>
    <property type="match status" value="1"/>
</dbReference>
<dbReference type="Proteomes" id="UP000182975">
    <property type="component" value="Unassembled WGS sequence"/>
</dbReference>
<sequence>MIRAYRRIIAWVSTLKGRVYAGFVLSIFSAIATAMPIFLAAWVLGQLAADMRGEVQLDGSFVWLALGVIAACILVRAVFTYAKARCQDSVGYETAAEMRLSVGDVLKRVPLGYFQQVKTGDILSVVTTNLNMMELEAVRQVDAALGAYVSAAIIILWLLVTCPLAGVIAICAIALVSLTLTAVNRASAKNTPAAKNATERLAGATVGLYNGLGTAKSYGTSEAVRRPYDKSVAELTNARIVIEKSYTPPNITHNFILQASSAILLVAVCASFIAGQLELWEFIAIAFLSTTIFAPLMRLTDAAHLFAEFNDSLDRLEAIENAQFIDEDGSDVQIDSYGIEFENVHFGYSDREILHGISFDIPQGTTTAIVGPSGSGKTTISNLMARFYDVSSGCVRVGGHDVREFTVDSLLSHFSMVFQNVYLFNDTIEANIAFGTANATHEMVVEAAKRARCHDFIMALPDGYQTVVGAGGSTLSGGERQRISIARALLKDAPIVILDEATASIDPENERLVQQALSELTRGKTVVVIAHRLATVENADQILVIDAGNLTQRGTHAELVAQEGTYRNFVQTRAEAEGWRLG</sequence>
<dbReference type="GO" id="GO:0034040">
    <property type="term" value="F:ATPase-coupled lipid transmembrane transporter activity"/>
    <property type="evidence" value="ECO:0007669"/>
    <property type="project" value="TreeGrafter"/>
</dbReference>
<dbReference type="Gene3D" id="3.40.50.300">
    <property type="entry name" value="P-loop containing nucleotide triphosphate hydrolases"/>
    <property type="match status" value="1"/>
</dbReference>
<gene>
    <name evidence="13" type="ORF">SAMN02910314_01911</name>
</gene>
<dbReference type="PANTHER" id="PTHR24221">
    <property type="entry name" value="ATP-BINDING CASSETTE SUB-FAMILY B"/>
    <property type="match status" value="1"/>
</dbReference>
<dbReference type="PROSITE" id="PS50929">
    <property type="entry name" value="ABC_TM1F"/>
    <property type="match status" value="1"/>
</dbReference>
<evidence type="ECO:0000256" key="2">
    <source>
        <dbReference type="ARBA" id="ARBA00022448"/>
    </source>
</evidence>
<evidence type="ECO:0000256" key="7">
    <source>
        <dbReference type="ARBA" id="ARBA00022989"/>
    </source>
</evidence>
<dbReference type="InterPro" id="IPR003439">
    <property type="entry name" value="ABC_transporter-like_ATP-bd"/>
</dbReference>
<evidence type="ECO:0000259" key="12">
    <source>
        <dbReference type="PROSITE" id="PS50929"/>
    </source>
</evidence>
<evidence type="ECO:0000256" key="3">
    <source>
        <dbReference type="ARBA" id="ARBA00022475"/>
    </source>
</evidence>
<feature type="domain" description="ABC transporter" evidence="11">
    <location>
        <begin position="339"/>
        <end position="572"/>
    </location>
</feature>
<dbReference type="Pfam" id="PF00005">
    <property type="entry name" value="ABC_tran"/>
    <property type="match status" value="1"/>
</dbReference>
<organism evidence="13 14">
    <name type="scientific">Denitrobacterium detoxificans</name>
    <dbReference type="NCBI Taxonomy" id="79604"/>
    <lineage>
        <taxon>Bacteria</taxon>
        <taxon>Bacillati</taxon>
        <taxon>Actinomycetota</taxon>
        <taxon>Coriobacteriia</taxon>
        <taxon>Eggerthellales</taxon>
        <taxon>Eggerthellaceae</taxon>
        <taxon>Denitrobacterium</taxon>
    </lineage>
</organism>
<comment type="similarity">
    <text evidence="9">Belongs to the ABC transporter superfamily. Siderophore-Fe(3+) uptake transporter (SIUT) (TC 3.A.1.21) family.</text>
</comment>
<evidence type="ECO:0000259" key="11">
    <source>
        <dbReference type="PROSITE" id="PS50893"/>
    </source>
</evidence>
<dbReference type="SUPFAM" id="SSF52540">
    <property type="entry name" value="P-loop containing nucleoside triphosphate hydrolases"/>
    <property type="match status" value="1"/>
</dbReference>
<dbReference type="GO" id="GO:0005524">
    <property type="term" value="F:ATP binding"/>
    <property type="evidence" value="ECO:0007669"/>
    <property type="project" value="UniProtKB-KW"/>
</dbReference>
<evidence type="ECO:0000256" key="1">
    <source>
        <dbReference type="ARBA" id="ARBA00004429"/>
    </source>
</evidence>
<dbReference type="PROSITE" id="PS50893">
    <property type="entry name" value="ABC_TRANSPORTER_2"/>
    <property type="match status" value="1"/>
</dbReference>
<evidence type="ECO:0000256" key="8">
    <source>
        <dbReference type="ARBA" id="ARBA00023136"/>
    </source>
</evidence>
<evidence type="ECO:0000313" key="14">
    <source>
        <dbReference type="Proteomes" id="UP000182975"/>
    </source>
</evidence>
<dbReference type="PANTHER" id="PTHR24221:SF397">
    <property type="entry name" value="ABC TRANSPORTER, ATP-BINDING TRANSMEMBRANE PROTEIN"/>
    <property type="match status" value="1"/>
</dbReference>
<accession>A0A172RXM1</accession>